<evidence type="ECO:0000313" key="1">
    <source>
        <dbReference type="EMBL" id="GGF89088.1"/>
    </source>
</evidence>
<protein>
    <submittedName>
        <fullName evidence="1">Uncharacterized protein</fullName>
    </submittedName>
</protein>
<dbReference type="Proteomes" id="UP000608420">
    <property type="component" value="Unassembled WGS sequence"/>
</dbReference>
<organism evidence="1 2">
    <name type="scientific">Paenibacillus aceti</name>
    <dbReference type="NCBI Taxonomy" id="1820010"/>
    <lineage>
        <taxon>Bacteria</taxon>
        <taxon>Bacillati</taxon>
        <taxon>Bacillota</taxon>
        <taxon>Bacilli</taxon>
        <taxon>Bacillales</taxon>
        <taxon>Paenibacillaceae</taxon>
        <taxon>Paenibacillus</taxon>
    </lineage>
</organism>
<reference evidence="2" key="1">
    <citation type="journal article" date="2019" name="Int. J. Syst. Evol. Microbiol.">
        <title>The Global Catalogue of Microorganisms (GCM) 10K type strain sequencing project: providing services to taxonomists for standard genome sequencing and annotation.</title>
        <authorList>
            <consortium name="The Broad Institute Genomics Platform"/>
            <consortium name="The Broad Institute Genome Sequencing Center for Infectious Disease"/>
            <person name="Wu L."/>
            <person name="Ma J."/>
        </authorList>
    </citation>
    <scope>NUCLEOTIDE SEQUENCE [LARGE SCALE GENOMIC DNA]</scope>
    <source>
        <strain evidence="2">CGMCC 1.15420</strain>
    </source>
</reference>
<name>A0ABQ1VRN4_9BACL</name>
<dbReference type="EMBL" id="BMIW01000004">
    <property type="protein sequence ID" value="GGF89088.1"/>
    <property type="molecule type" value="Genomic_DNA"/>
</dbReference>
<sequence length="72" mass="8144">MCVIEQDQFQAIETYSPEGNIIQANRFNLLCNGIKSLTKAQIFLALGGRTTIKYTPCSLKLRKIILSRLIKN</sequence>
<evidence type="ECO:0000313" key="2">
    <source>
        <dbReference type="Proteomes" id="UP000608420"/>
    </source>
</evidence>
<gene>
    <name evidence="1" type="ORF">GCM10010913_08120</name>
</gene>
<comment type="caution">
    <text evidence="1">The sequence shown here is derived from an EMBL/GenBank/DDBJ whole genome shotgun (WGS) entry which is preliminary data.</text>
</comment>
<proteinExistence type="predicted"/>
<keyword evidence="2" id="KW-1185">Reference proteome</keyword>
<accession>A0ABQ1VRN4</accession>